<sequence>MLYQYHCACCDLVVDSDVKECPNCGSHNIRSPFGFWIFCIATCLAVVIVFKIAQVYLHNQAEAPVQPTLLETLHLSNDKS</sequence>
<organism evidence="2 3">
    <name type="scientific">Acinetobacter tandoii</name>
    <dbReference type="NCBI Taxonomy" id="202954"/>
    <lineage>
        <taxon>Bacteria</taxon>
        <taxon>Pseudomonadati</taxon>
        <taxon>Pseudomonadota</taxon>
        <taxon>Gammaproteobacteria</taxon>
        <taxon>Moraxellales</taxon>
        <taxon>Moraxellaceae</taxon>
        <taxon>Acinetobacter</taxon>
    </lineage>
</organism>
<accession>A0A5N4WRA7</accession>
<protein>
    <submittedName>
        <fullName evidence="2">Uncharacterized protein</fullName>
    </submittedName>
</protein>
<feature type="transmembrane region" description="Helical" evidence="1">
    <location>
        <begin position="33"/>
        <end position="53"/>
    </location>
</feature>
<evidence type="ECO:0000256" key="1">
    <source>
        <dbReference type="SAM" id="Phobius"/>
    </source>
</evidence>
<comment type="caution">
    <text evidence="2">The sequence shown here is derived from an EMBL/GenBank/DDBJ whole genome shotgun (WGS) entry which is preliminary data.</text>
</comment>
<evidence type="ECO:0000313" key="2">
    <source>
        <dbReference type="EMBL" id="KAB1860051.1"/>
    </source>
</evidence>
<dbReference type="RefSeq" id="WP_151503941.1">
    <property type="nucleotide sequence ID" value="NZ_VXLD01000001.1"/>
</dbReference>
<evidence type="ECO:0000313" key="3">
    <source>
        <dbReference type="Proteomes" id="UP000325788"/>
    </source>
</evidence>
<reference evidence="2 3" key="1">
    <citation type="submission" date="2019-09" db="EMBL/GenBank/DDBJ databases">
        <title>Draft genome sequence of Acinetobacter tandoii W4-4-4 isolated from environmental water sample.</title>
        <authorList>
            <person name="Wee S.K."/>
            <person name="Yan B."/>
            <person name="Mustaffa S.B."/>
            <person name="Yap E.P.H."/>
        </authorList>
    </citation>
    <scope>NUCLEOTIDE SEQUENCE [LARGE SCALE GENOMIC DNA]</scope>
    <source>
        <strain evidence="2 3">W4-4-4</strain>
    </source>
</reference>
<keyword evidence="1" id="KW-1133">Transmembrane helix</keyword>
<proteinExistence type="predicted"/>
<keyword evidence="1" id="KW-0812">Transmembrane</keyword>
<dbReference type="EMBL" id="VXLD01000001">
    <property type="protein sequence ID" value="KAB1860051.1"/>
    <property type="molecule type" value="Genomic_DNA"/>
</dbReference>
<name>A0A5N4WRA7_9GAMM</name>
<dbReference type="AlphaFoldDB" id="A0A5N4WRA7"/>
<dbReference type="Proteomes" id="UP000325788">
    <property type="component" value="Unassembled WGS sequence"/>
</dbReference>
<gene>
    <name evidence="2" type="ORF">F4W09_02730</name>
</gene>
<keyword evidence="1" id="KW-0472">Membrane</keyword>